<evidence type="ECO:0000313" key="2">
    <source>
        <dbReference type="EMBL" id="MBM7125856.1"/>
    </source>
</evidence>
<keyword evidence="3" id="KW-1185">Reference proteome</keyword>
<gene>
    <name evidence="2" type="primary">tssE</name>
    <name evidence="2" type="ORF">ISP19_10800</name>
</gene>
<feature type="domain" description="IraD/Gp25-like" evidence="1">
    <location>
        <begin position="36"/>
        <end position="104"/>
    </location>
</feature>
<dbReference type="Pfam" id="PF04965">
    <property type="entry name" value="GPW_gp25"/>
    <property type="match status" value="1"/>
</dbReference>
<sequence length="142" mass="15894">MASDRSIGPSLYELLAGHVGGVPLDERDEATQEILSVMENLKQILNTRAGALKHLPDYGLPDLSQIYRALPASAHLLKTQMEKTLLAYEPRIRSIDLELLHDTDPGMLVSYDLTCHLKKAGLVRYGTHFDPSGRTLMQWRGR</sequence>
<comment type="caution">
    <text evidence="2">The sequence shown here is derived from an EMBL/GenBank/DDBJ whole genome shotgun (WGS) entry which is preliminary data.</text>
</comment>
<reference evidence="2" key="1">
    <citation type="submission" date="2020-10" db="EMBL/GenBank/DDBJ databases">
        <title>Phylogeny of dyella-like bacteria.</title>
        <authorList>
            <person name="Fu J."/>
        </authorList>
    </citation>
    <scope>NUCLEOTIDE SEQUENCE</scope>
    <source>
        <strain evidence="2">DHOC52</strain>
    </source>
</reference>
<dbReference type="RefSeq" id="WP_204681814.1">
    <property type="nucleotide sequence ID" value="NZ_BSNR01000001.1"/>
</dbReference>
<evidence type="ECO:0000259" key="1">
    <source>
        <dbReference type="Pfam" id="PF04965"/>
    </source>
</evidence>
<dbReference type="InterPro" id="IPR017737">
    <property type="entry name" value="TssE1-like"/>
</dbReference>
<dbReference type="NCBIfam" id="TIGR03357">
    <property type="entry name" value="VI_zyme"/>
    <property type="match status" value="1"/>
</dbReference>
<dbReference type="Gene3D" id="3.10.450.40">
    <property type="match status" value="1"/>
</dbReference>
<dbReference type="InterPro" id="IPR007048">
    <property type="entry name" value="IraD/Gp25-like"/>
</dbReference>
<name>A0ABS2K3P3_9GAMM</name>
<proteinExistence type="predicted"/>
<dbReference type="EMBL" id="JADIKE010000035">
    <property type="protein sequence ID" value="MBM7125856.1"/>
    <property type="molecule type" value="Genomic_DNA"/>
</dbReference>
<dbReference type="Proteomes" id="UP001430149">
    <property type="component" value="Unassembled WGS sequence"/>
</dbReference>
<organism evidence="2 3">
    <name type="scientific">Dyella flava</name>
    <dbReference type="NCBI Taxonomy" id="1920170"/>
    <lineage>
        <taxon>Bacteria</taxon>
        <taxon>Pseudomonadati</taxon>
        <taxon>Pseudomonadota</taxon>
        <taxon>Gammaproteobacteria</taxon>
        <taxon>Lysobacterales</taxon>
        <taxon>Rhodanobacteraceae</taxon>
        <taxon>Dyella</taxon>
    </lineage>
</organism>
<dbReference type="SUPFAM" id="SSF160719">
    <property type="entry name" value="gpW/gp25-like"/>
    <property type="match status" value="1"/>
</dbReference>
<accession>A0ABS2K3P3</accession>
<evidence type="ECO:0000313" key="3">
    <source>
        <dbReference type="Proteomes" id="UP001430149"/>
    </source>
</evidence>
<protein>
    <submittedName>
        <fullName evidence="2">Type VI secretion system baseplate subunit TssE</fullName>
    </submittedName>
</protein>